<dbReference type="InterPro" id="IPR013766">
    <property type="entry name" value="Thioredoxin_domain"/>
</dbReference>
<dbReference type="Pfam" id="PF00578">
    <property type="entry name" value="AhpC-TSA"/>
    <property type="match status" value="1"/>
</dbReference>
<gene>
    <name evidence="3" type="ORF">KQI42_13195</name>
</gene>
<dbReference type="EMBL" id="JAHLPM010000011">
    <property type="protein sequence ID" value="MBU5438977.1"/>
    <property type="molecule type" value="Genomic_DNA"/>
</dbReference>
<reference evidence="3 4" key="1">
    <citation type="submission" date="2021-06" db="EMBL/GenBank/DDBJ databases">
        <authorList>
            <person name="Sun Q."/>
            <person name="Li D."/>
        </authorList>
    </citation>
    <scope>NUCLEOTIDE SEQUENCE [LARGE SCALE GENOMIC DNA]</scope>
    <source>
        <strain evidence="3 4">MSJ-40</strain>
    </source>
</reference>
<dbReference type="PANTHER" id="PTHR42852:SF13">
    <property type="entry name" value="PROTEIN DIPZ"/>
    <property type="match status" value="1"/>
</dbReference>
<keyword evidence="1" id="KW-0812">Transmembrane</keyword>
<dbReference type="InterPro" id="IPR000866">
    <property type="entry name" value="AhpC/TSA"/>
</dbReference>
<dbReference type="InterPro" id="IPR050553">
    <property type="entry name" value="Thioredoxin_ResA/DsbE_sf"/>
</dbReference>
<keyword evidence="1" id="KW-0472">Membrane</keyword>
<dbReference type="PANTHER" id="PTHR42852">
    <property type="entry name" value="THIOL:DISULFIDE INTERCHANGE PROTEIN DSBE"/>
    <property type="match status" value="1"/>
</dbReference>
<accession>A0ABS6E7S7</accession>
<evidence type="ECO:0000313" key="3">
    <source>
        <dbReference type="EMBL" id="MBU5438977.1"/>
    </source>
</evidence>
<evidence type="ECO:0000313" key="4">
    <source>
        <dbReference type="Proteomes" id="UP000749471"/>
    </source>
</evidence>
<dbReference type="InterPro" id="IPR017937">
    <property type="entry name" value="Thioredoxin_CS"/>
</dbReference>
<feature type="domain" description="Thioredoxin" evidence="2">
    <location>
        <begin position="35"/>
        <end position="179"/>
    </location>
</feature>
<evidence type="ECO:0000256" key="1">
    <source>
        <dbReference type="SAM" id="Phobius"/>
    </source>
</evidence>
<organism evidence="3 4">
    <name type="scientific">Tissierella simiarum</name>
    <dbReference type="NCBI Taxonomy" id="2841534"/>
    <lineage>
        <taxon>Bacteria</taxon>
        <taxon>Bacillati</taxon>
        <taxon>Bacillota</taxon>
        <taxon>Tissierellia</taxon>
        <taxon>Tissierellales</taxon>
        <taxon>Tissierellaceae</taxon>
        <taxon>Tissierella</taxon>
    </lineage>
</organism>
<sequence>MKKIISRVIDIILILLIIYLSFRLLQKKGIIESKLDKIDKIPAFKVEDVYDNEITEKIFKEYDFTIVNIWSPFCGACLEELAALKELEPYIEENNGSILGIVINSKKERALKTIEDLQLEFINVIPNKKFYKDFVKGVLNTPTTLFVDKDGNILKKSTGSYGKEGDIKYIKKVIEKLKF</sequence>
<keyword evidence="1" id="KW-1133">Transmembrane helix</keyword>
<dbReference type="PROSITE" id="PS00194">
    <property type="entry name" value="THIOREDOXIN_1"/>
    <property type="match status" value="1"/>
</dbReference>
<dbReference type="PROSITE" id="PS51352">
    <property type="entry name" value="THIOREDOXIN_2"/>
    <property type="match status" value="1"/>
</dbReference>
<proteinExistence type="predicted"/>
<keyword evidence="4" id="KW-1185">Reference proteome</keyword>
<comment type="caution">
    <text evidence="3">The sequence shown here is derived from an EMBL/GenBank/DDBJ whole genome shotgun (WGS) entry which is preliminary data.</text>
</comment>
<evidence type="ECO:0000259" key="2">
    <source>
        <dbReference type="PROSITE" id="PS51352"/>
    </source>
</evidence>
<dbReference type="CDD" id="cd02966">
    <property type="entry name" value="TlpA_like_family"/>
    <property type="match status" value="1"/>
</dbReference>
<protein>
    <submittedName>
        <fullName evidence="3">TlpA family protein disulfide reductase</fullName>
    </submittedName>
</protein>
<dbReference type="Proteomes" id="UP000749471">
    <property type="component" value="Unassembled WGS sequence"/>
</dbReference>
<feature type="transmembrane region" description="Helical" evidence="1">
    <location>
        <begin position="6"/>
        <end position="25"/>
    </location>
</feature>
<name>A0ABS6E7S7_9FIRM</name>
<dbReference type="RefSeq" id="WP_216520538.1">
    <property type="nucleotide sequence ID" value="NZ_JAHLPM010000011.1"/>
</dbReference>